<dbReference type="InterPro" id="IPR000873">
    <property type="entry name" value="AMP-dep_synth/lig_dom"/>
</dbReference>
<dbReference type="Pfam" id="PF13193">
    <property type="entry name" value="AMP-binding_C"/>
    <property type="match status" value="1"/>
</dbReference>
<evidence type="ECO:0000313" key="5">
    <source>
        <dbReference type="EMBL" id="BCS21832.1"/>
    </source>
</evidence>
<dbReference type="RefSeq" id="XP_041554026.1">
    <property type="nucleotide sequence ID" value="XM_041701108.1"/>
</dbReference>
<dbReference type="GeneID" id="64971837"/>
<gene>
    <name evidence="5" type="ORF">APUU_30057A</name>
</gene>
<evidence type="ECO:0000313" key="6">
    <source>
        <dbReference type="Proteomes" id="UP000654913"/>
    </source>
</evidence>
<dbReference type="Proteomes" id="UP000654913">
    <property type="component" value="Chromosome 3"/>
</dbReference>
<dbReference type="KEGG" id="apuu:APUU_30057A"/>
<dbReference type="InterPro" id="IPR025110">
    <property type="entry name" value="AMP-bd_C"/>
</dbReference>
<dbReference type="GO" id="GO:0016405">
    <property type="term" value="F:CoA-ligase activity"/>
    <property type="evidence" value="ECO:0007669"/>
    <property type="project" value="TreeGrafter"/>
</dbReference>
<dbReference type="PANTHER" id="PTHR24096:SF149">
    <property type="entry name" value="AMP-BINDING DOMAIN-CONTAINING PROTEIN-RELATED"/>
    <property type="match status" value="1"/>
</dbReference>
<dbReference type="OrthoDB" id="1898221at2759"/>
<dbReference type="PROSITE" id="PS00455">
    <property type="entry name" value="AMP_BINDING"/>
    <property type="match status" value="1"/>
</dbReference>
<dbReference type="InterPro" id="IPR045851">
    <property type="entry name" value="AMP-bd_C_sf"/>
</dbReference>
<evidence type="ECO:0000256" key="2">
    <source>
        <dbReference type="ARBA" id="ARBA00022598"/>
    </source>
</evidence>
<evidence type="ECO:0000256" key="1">
    <source>
        <dbReference type="ARBA" id="ARBA00006432"/>
    </source>
</evidence>
<organism evidence="5 6">
    <name type="scientific">Aspergillus puulaauensis</name>
    <dbReference type="NCBI Taxonomy" id="1220207"/>
    <lineage>
        <taxon>Eukaryota</taxon>
        <taxon>Fungi</taxon>
        <taxon>Dikarya</taxon>
        <taxon>Ascomycota</taxon>
        <taxon>Pezizomycotina</taxon>
        <taxon>Eurotiomycetes</taxon>
        <taxon>Eurotiomycetidae</taxon>
        <taxon>Eurotiales</taxon>
        <taxon>Aspergillaceae</taxon>
        <taxon>Aspergillus</taxon>
    </lineage>
</organism>
<name>A0A7R7XHW8_9EURO</name>
<reference evidence="5" key="1">
    <citation type="submission" date="2021-01" db="EMBL/GenBank/DDBJ databases">
        <authorList>
            <consortium name="Aspergillus puulaauensis MK2 genome sequencing consortium"/>
            <person name="Kazuki M."/>
            <person name="Futagami T."/>
        </authorList>
    </citation>
    <scope>NUCLEOTIDE SEQUENCE</scope>
    <source>
        <strain evidence="5">MK2</strain>
    </source>
</reference>
<dbReference type="GO" id="GO:0019748">
    <property type="term" value="P:secondary metabolic process"/>
    <property type="evidence" value="ECO:0007669"/>
    <property type="project" value="TreeGrafter"/>
</dbReference>
<feature type="domain" description="AMP-dependent synthetase/ligase" evidence="3">
    <location>
        <begin position="24"/>
        <end position="411"/>
    </location>
</feature>
<dbReference type="Gene3D" id="3.30.300.30">
    <property type="match status" value="1"/>
</dbReference>
<dbReference type="InterPro" id="IPR020845">
    <property type="entry name" value="AMP-binding_CS"/>
</dbReference>
<accession>A0A7R7XHW8</accession>
<dbReference type="SUPFAM" id="SSF56801">
    <property type="entry name" value="Acetyl-CoA synthetase-like"/>
    <property type="match status" value="1"/>
</dbReference>
<keyword evidence="6" id="KW-1185">Reference proteome</keyword>
<dbReference type="EMBL" id="AP024445">
    <property type="protein sequence ID" value="BCS21832.1"/>
    <property type="molecule type" value="Genomic_DNA"/>
</dbReference>
<dbReference type="Pfam" id="PF00501">
    <property type="entry name" value="AMP-binding"/>
    <property type="match status" value="1"/>
</dbReference>
<dbReference type="InterPro" id="IPR042099">
    <property type="entry name" value="ANL_N_sf"/>
</dbReference>
<keyword evidence="2" id="KW-0436">Ligase</keyword>
<dbReference type="AlphaFoldDB" id="A0A7R7XHW8"/>
<evidence type="ECO:0000259" key="4">
    <source>
        <dbReference type="Pfam" id="PF13193"/>
    </source>
</evidence>
<evidence type="ECO:0000259" key="3">
    <source>
        <dbReference type="Pfam" id="PF00501"/>
    </source>
</evidence>
<protein>
    <submittedName>
        <fullName evidence="5">Putative NRPS-like protein biosynthetic cluster</fullName>
    </submittedName>
</protein>
<comment type="similarity">
    <text evidence="1">Belongs to the ATP-dependent AMP-binding enzyme family.</text>
</comment>
<feature type="domain" description="AMP-binding enzyme C-terminal" evidence="4">
    <location>
        <begin position="463"/>
        <end position="545"/>
    </location>
</feature>
<proteinExistence type="inferred from homology"/>
<dbReference type="Gene3D" id="3.40.50.12780">
    <property type="entry name" value="N-terminal domain of ligase-like"/>
    <property type="match status" value="1"/>
</dbReference>
<reference evidence="5" key="2">
    <citation type="submission" date="2021-02" db="EMBL/GenBank/DDBJ databases">
        <title>Aspergillus puulaauensis MK2 genome sequence.</title>
        <authorList>
            <person name="Futagami T."/>
            <person name="Mori K."/>
            <person name="Kadooka C."/>
            <person name="Tanaka T."/>
        </authorList>
    </citation>
    <scope>NUCLEOTIDE SEQUENCE</scope>
    <source>
        <strain evidence="5">MK2</strain>
    </source>
</reference>
<dbReference type="PANTHER" id="PTHR24096">
    <property type="entry name" value="LONG-CHAIN-FATTY-ACID--COA LIGASE"/>
    <property type="match status" value="1"/>
</dbReference>
<sequence length="561" mass="62020">MAPIISDMTVHFRNDRSITQMMLENTANVDPNKIISEDILTGKSITYNGLRENSFKTAWALRHRLGMKTGDTVTIIGRSCVDYILATHAIWAAGGIVSTINHSSSAKEIAHAVKVIRPQFFIVDGIYEKKLREALSAENYADVTIMTMVSRLDGHLLFPNDLTSDSKRVETEAYVLDGQDARTRCAALVLSSGTTGLPKAVMLSHYNLTGICEGLRGHNPDNWRESMREVFFPVTRSTNPKCDIVLTGVTVSHIYGLYVCALMSPWLGCYVCMVPQFQLDTYCRLMHEKRATLARLVPPVAVMLAENSVVGKYQYPDLEYFSCSAAPLKPAVASKLRQRFPTVSLCQTYGCTELSSCIAQSGVRDRDAPLVAAGTLLANVKIQFLDEQGKEVPAGQPGEIVVSTPTIMLGYKDNEEGTRESMHGPDWYKTGDIGYLDDKGYLIIVDRLKDVIKYKGFQISPTELEEIIGRHPLVKDSGVTSIWDDAEGTEIPLAFVVPSTPITLIDRDGLAKEIQELVGGEVAGYKKLRGGVRFIDQLPRNPTGKMLRRQLRDRAAAKAHL</sequence>